<proteinExistence type="predicted"/>
<evidence type="ECO:0000313" key="1">
    <source>
        <dbReference type="EMBL" id="MBA4646427.1"/>
    </source>
</evidence>
<reference evidence="1" key="2">
    <citation type="submission" date="2020-07" db="EMBL/GenBank/DDBJ databases">
        <authorList>
            <person name="Vera ALvarez R."/>
            <person name="Arias-Moreno D.M."/>
            <person name="Jimenez-Jacinto V."/>
            <person name="Jimenez-Bremont J.F."/>
            <person name="Swaminathan K."/>
            <person name="Moose S.P."/>
            <person name="Guerrero-Gonzalez M.L."/>
            <person name="Marino-Ramirez L."/>
            <person name="Landsman D."/>
            <person name="Rodriguez-Kessler M."/>
            <person name="Delgado-Sanchez P."/>
        </authorList>
    </citation>
    <scope>NUCLEOTIDE SEQUENCE</scope>
    <source>
        <tissue evidence="1">Cladode</tissue>
    </source>
</reference>
<dbReference type="AlphaFoldDB" id="A0A7C9DP15"/>
<dbReference type="EMBL" id="GISG01146218">
    <property type="protein sequence ID" value="MBA4646427.1"/>
    <property type="molecule type" value="Transcribed_RNA"/>
</dbReference>
<protein>
    <submittedName>
        <fullName evidence="1">Uncharacterized protein</fullName>
    </submittedName>
</protein>
<organism evidence="1">
    <name type="scientific">Opuntia streptacantha</name>
    <name type="common">Prickly pear cactus</name>
    <name type="synonym">Opuntia cardona</name>
    <dbReference type="NCBI Taxonomy" id="393608"/>
    <lineage>
        <taxon>Eukaryota</taxon>
        <taxon>Viridiplantae</taxon>
        <taxon>Streptophyta</taxon>
        <taxon>Embryophyta</taxon>
        <taxon>Tracheophyta</taxon>
        <taxon>Spermatophyta</taxon>
        <taxon>Magnoliopsida</taxon>
        <taxon>eudicotyledons</taxon>
        <taxon>Gunneridae</taxon>
        <taxon>Pentapetalae</taxon>
        <taxon>Caryophyllales</taxon>
        <taxon>Cactineae</taxon>
        <taxon>Cactaceae</taxon>
        <taxon>Opuntioideae</taxon>
        <taxon>Opuntia</taxon>
    </lineage>
</organism>
<name>A0A7C9DP15_OPUST</name>
<sequence>MHGTETIGYHEAISSIATYQHPKAHTLTGQENYEFEDAAAGEDDSLSLASSSLSWPLTAHRNFLHSQVCIRIGESSWYPARSISRCLLQIPALQNLVNCTASHITLLAEPNFPFAGDVARIQNSKDQAPSS</sequence>
<accession>A0A7C9DP15</accession>
<reference evidence="1" key="1">
    <citation type="journal article" date="2013" name="J. Plant Res.">
        <title>Effect of fungi and light on seed germination of three Opuntia species from semiarid lands of central Mexico.</title>
        <authorList>
            <person name="Delgado-Sanchez P."/>
            <person name="Jimenez-Bremont J.F."/>
            <person name="Guerrero-Gonzalez Mde L."/>
            <person name="Flores J."/>
        </authorList>
    </citation>
    <scope>NUCLEOTIDE SEQUENCE</scope>
    <source>
        <tissue evidence="1">Cladode</tissue>
    </source>
</reference>